<dbReference type="SMART" id="SM00448">
    <property type="entry name" value="REC"/>
    <property type="match status" value="2"/>
</dbReference>
<dbReference type="InterPro" id="IPR003661">
    <property type="entry name" value="HisK_dim/P_dom"/>
</dbReference>
<evidence type="ECO:0000313" key="14">
    <source>
        <dbReference type="EMBL" id="ELR13887.1"/>
    </source>
</evidence>
<dbReference type="OMA" id="NHRASIM"/>
<evidence type="ECO:0000256" key="8">
    <source>
        <dbReference type="ARBA" id="ARBA00022840"/>
    </source>
</evidence>
<dbReference type="CDD" id="cd16922">
    <property type="entry name" value="HATPase_EvgS-ArcB-TorS-like"/>
    <property type="match status" value="1"/>
</dbReference>
<dbReference type="CDD" id="cd06225">
    <property type="entry name" value="HAMP"/>
    <property type="match status" value="2"/>
</dbReference>
<evidence type="ECO:0000313" key="15">
    <source>
        <dbReference type="Proteomes" id="UP000011083"/>
    </source>
</evidence>
<dbReference type="FunFam" id="3.30.565.10:FF:000010">
    <property type="entry name" value="Sensor histidine kinase RcsC"/>
    <property type="match status" value="1"/>
</dbReference>
<keyword evidence="5" id="KW-0677">Repeat</keyword>
<dbReference type="Gene3D" id="1.10.287.130">
    <property type="match status" value="1"/>
</dbReference>
<dbReference type="SMART" id="SM00304">
    <property type="entry name" value="HAMP"/>
    <property type="match status" value="3"/>
</dbReference>
<evidence type="ECO:0000256" key="9">
    <source>
        <dbReference type="ARBA" id="ARBA00023012"/>
    </source>
</evidence>
<dbReference type="Proteomes" id="UP000011083">
    <property type="component" value="Unassembled WGS sequence"/>
</dbReference>
<dbReference type="Pfam" id="PF00072">
    <property type="entry name" value="Response_reg"/>
    <property type="match status" value="1"/>
</dbReference>
<keyword evidence="6" id="KW-0547">Nucleotide-binding</keyword>
<evidence type="ECO:0000256" key="5">
    <source>
        <dbReference type="ARBA" id="ARBA00022737"/>
    </source>
</evidence>
<dbReference type="PROSITE" id="PS50885">
    <property type="entry name" value="HAMP"/>
    <property type="match status" value="3"/>
</dbReference>
<dbReference type="Pfam" id="PF00672">
    <property type="entry name" value="HAMP"/>
    <property type="match status" value="1"/>
</dbReference>
<dbReference type="GO" id="GO:0005524">
    <property type="term" value="F:ATP binding"/>
    <property type="evidence" value="ECO:0007669"/>
    <property type="project" value="UniProtKB-KW"/>
</dbReference>
<dbReference type="PANTHER" id="PTHR45339:SF1">
    <property type="entry name" value="HYBRID SIGNAL TRANSDUCTION HISTIDINE KINASE J"/>
    <property type="match status" value="1"/>
</dbReference>
<keyword evidence="9" id="KW-0902">Two-component regulatory system</keyword>
<feature type="domain" description="Histidine kinase" evidence="11">
    <location>
        <begin position="257"/>
        <end position="478"/>
    </location>
</feature>
<gene>
    <name evidence="14" type="ORF">ACA1_363830</name>
</gene>
<dbReference type="InterPro" id="IPR005467">
    <property type="entry name" value="His_kinase_dom"/>
</dbReference>
<evidence type="ECO:0000256" key="3">
    <source>
        <dbReference type="ARBA" id="ARBA00022553"/>
    </source>
</evidence>
<dbReference type="InterPro" id="IPR011006">
    <property type="entry name" value="CheY-like_superfamily"/>
</dbReference>
<evidence type="ECO:0000259" key="13">
    <source>
        <dbReference type="PROSITE" id="PS50885"/>
    </source>
</evidence>
<sequence>MAANLTGQVRAIAEVTTAVARGDLSKKMTTDVKGEILELKNTINTMVDQLNSFASEVTRVAGEVGTEGKLGGQAHVRGVSGIWKDLTYNVNTMAANLTGQVRAIAQVTTAVAKGDLSKKMTADAKGEILELKSTINTMVDQLNTFASEVTRVAREVGTEGKLGGQAQVKGVSGIWEDLTTNVNTMAANLTNQVRAIAEVARAVTKGDFTRFITVEAYGEMNTLKTIINEMICTLKEMLIKTALANEANRAKTEFMANMSHEIRTPMNGIIGMTELALDTQLSSEQRDYLKLVHSSALGLLTIINDILDFSKIEAGKLDIEHIDMSLHETLGDTLKALALKAHEKGIELLSDIEPTLPDKLVGDPVRLRQVIINLVGNAIKFTSKGEVVLSVQMQQRNADSVVLHFAVRDTGIGIPADKLSVIFEAFSQADGSITRKYGGTGLGLTISTRLVQLMQGKLTAESVPDKGSLFHFTATFGLGRDESPHQKQQTAILSSRRVLLVDANITSRRILSQMLLHWQMEPVLVDTVHEATELFAESSLAQKPFEYVLLVSQIPDDLEGLTVAQFTENRIITKETMIILMLSPTTSKRDILSQHSCPPMCAYLNKPVGQSELLYALLKPFEKEPIHMASTGSDTTAGGSPLLTVQGKPKQKILLAEDNVVNQKLAIRFGYAVTLADNGRKAVEAARGHRFDLILMDVQMPEMGGFEATAKIRELEKRQGKGHTPIVAMTAHAIQGYREKCLEGGMDGYISKPIHAESLKQTIESFLNLSKDAFVLDEPTRMYVHCKVRSTHDIADVGTTTVAAATATDDDEEGHEPPAVWP</sequence>
<dbReference type="GO" id="GO:0071474">
    <property type="term" value="P:cellular hyperosmotic response"/>
    <property type="evidence" value="ECO:0007669"/>
    <property type="project" value="TreeGrafter"/>
</dbReference>
<dbReference type="CDD" id="cd17546">
    <property type="entry name" value="REC_hyHK_CKI1_RcsC-like"/>
    <property type="match status" value="1"/>
</dbReference>
<dbReference type="OrthoDB" id="10266508at2759"/>
<keyword evidence="15" id="KW-1185">Reference proteome</keyword>
<dbReference type="InterPro" id="IPR003594">
    <property type="entry name" value="HATPase_dom"/>
</dbReference>
<evidence type="ECO:0000256" key="7">
    <source>
        <dbReference type="ARBA" id="ARBA00022777"/>
    </source>
</evidence>
<name>L8GLH6_ACACF</name>
<dbReference type="InterPro" id="IPR036097">
    <property type="entry name" value="HisK_dim/P_sf"/>
</dbReference>
<dbReference type="InterPro" id="IPR004358">
    <property type="entry name" value="Sig_transdc_His_kin-like_C"/>
</dbReference>
<feature type="domain" description="HAMP" evidence="13">
    <location>
        <begin position="187"/>
        <end position="239"/>
    </location>
</feature>
<dbReference type="AlphaFoldDB" id="L8GLH6"/>
<dbReference type="SUPFAM" id="SSF47384">
    <property type="entry name" value="Homodimeric domain of signal transducing histidine kinase"/>
    <property type="match status" value="1"/>
</dbReference>
<comment type="catalytic activity">
    <reaction evidence="1">
        <text>ATP + protein L-histidine = ADP + protein N-phospho-L-histidine.</text>
        <dbReference type="EC" id="2.7.13.3"/>
    </reaction>
</comment>
<dbReference type="EMBL" id="KB008073">
    <property type="protein sequence ID" value="ELR13887.1"/>
    <property type="molecule type" value="Genomic_DNA"/>
</dbReference>
<evidence type="ECO:0000256" key="1">
    <source>
        <dbReference type="ARBA" id="ARBA00000085"/>
    </source>
</evidence>
<keyword evidence="3 10" id="KW-0597">Phosphoprotein</keyword>
<proteinExistence type="predicted"/>
<feature type="domain" description="HAMP" evidence="13">
    <location>
        <begin position="95"/>
        <end position="147"/>
    </location>
</feature>
<feature type="modified residue" description="4-aspartylphosphate" evidence="10">
    <location>
        <position position="697"/>
    </location>
</feature>
<reference evidence="14 15" key="1">
    <citation type="journal article" date="2013" name="Genome Biol.">
        <title>Genome of Acanthamoeba castellanii highlights extensive lateral gene transfer and early evolution of tyrosine kinase signaling.</title>
        <authorList>
            <person name="Clarke M."/>
            <person name="Lohan A.J."/>
            <person name="Liu B."/>
            <person name="Lagkouvardos I."/>
            <person name="Roy S."/>
            <person name="Zafar N."/>
            <person name="Bertelli C."/>
            <person name="Schilde C."/>
            <person name="Kianianmomeni A."/>
            <person name="Burglin T.R."/>
            <person name="Frech C."/>
            <person name="Turcotte B."/>
            <person name="Kopec K.O."/>
            <person name="Synnott J.M."/>
            <person name="Choo C."/>
            <person name="Paponov I."/>
            <person name="Finkler A."/>
            <person name="Soon Heng Tan C."/>
            <person name="Hutchins A.P."/>
            <person name="Weinmeier T."/>
            <person name="Rattei T."/>
            <person name="Chu J.S."/>
            <person name="Gimenez G."/>
            <person name="Irimia M."/>
            <person name="Rigden D.J."/>
            <person name="Fitzpatrick D.A."/>
            <person name="Lorenzo-Morales J."/>
            <person name="Bateman A."/>
            <person name="Chiu C.H."/>
            <person name="Tang P."/>
            <person name="Hegemann P."/>
            <person name="Fromm H."/>
            <person name="Raoult D."/>
            <person name="Greub G."/>
            <person name="Miranda-Saavedra D."/>
            <person name="Chen N."/>
            <person name="Nash P."/>
            <person name="Ginger M.L."/>
            <person name="Horn M."/>
            <person name="Schaap P."/>
            <person name="Caler L."/>
            <person name="Loftus B."/>
        </authorList>
    </citation>
    <scope>NUCLEOTIDE SEQUENCE [LARGE SCALE GENOMIC DNA]</scope>
    <source>
        <strain evidence="14 15">Neff</strain>
    </source>
</reference>
<dbReference type="Gene3D" id="3.40.50.2300">
    <property type="match status" value="2"/>
</dbReference>
<dbReference type="PANTHER" id="PTHR45339">
    <property type="entry name" value="HYBRID SIGNAL TRANSDUCTION HISTIDINE KINASE J"/>
    <property type="match status" value="1"/>
</dbReference>
<dbReference type="InterPro" id="IPR036890">
    <property type="entry name" value="HATPase_C_sf"/>
</dbReference>
<keyword evidence="4" id="KW-0808">Transferase</keyword>
<dbReference type="InterPro" id="IPR003660">
    <property type="entry name" value="HAMP_dom"/>
</dbReference>
<dbReference type="EC" id="2.7.13.3" evidence="2"/>
<dbReference type="FunFam" id="1.10.287.130:FF:000002">
    <property type="entry name" value="Two-component osmosensing histidine kinase"/>
    <property type="match status" value="1"/>
</dbReference>
<dbReference type="SUPFAM" id="SSF52172">
    <property type="entry name" value="CheY-like"/>
    <property type="match status" value="2"/>
</dbReference>
<evidence type="ECO:0000256" key="10">
    <source>
        <dbReference type="PROSITE-ProRule" id="PRU00169"/>
    </source>
</evidence>
<comment type="caution">
    <text evidence="10">Lacks conserved residue(s) required for the propagation of feature annotation.</text>
</comment>
<feature type="domain" description="Response regulatory" evidence="12">
    <location>
        <begin position="652"/>
        <end position="767"/>
    </location>
</feature>
<dbReference type="SUPFAM" id="SSF58104">
    <property type="entry name" value="Methyl-accepting chemotaxis protein (MCP) signaling domain"/>
    <property type="match status" value="2"/>
</dbReference>
<dbReference type="FunFam" id="1.20.120.1530:FF:000002">
    <property type="entry name" value="Two-component osmosensing histidine kinase"/>
    <property type="match status" value="2"/>
</dbReference>
<dbReference type="Gene3D" id="3.30.565.10">
    <property type="entry name" value="Histidine kinase-like ATPase, C-terminal domain"/>
    <property type="match status" value="1"/>
</dbReference>
<dbReference type="GO" id="GO:0000155">
    <property type="term" value="F:phosphorelay sensor kinase activity"/>
    <property type="evidence" value="ECO:0007669"/>
    <property type="project" value="InterPro"/>
</dbReference>
<dbReference type="SUPFAM" id="SSF55874">
    <property type="entry name" value="ATPase domain of HSP90 chaperone/DNA topoisomerase II/histidine kinase"/>
    <property type="match status" value="1"/>
</dbReference>
<evidence type="ECO:0000256" key="6">
    <source>
        <dbReference type="ARBA" id="ARBA00022741"/>
    </source>
</evidence>
<dbReference type="PROSITE" id="PS50110">
    <property type="entry name" value="RESPONSE_REGULATORY"/>
    <property type="match status" value="2"/>
</dbReference>
<evidence type="ECO:0000259" key="12">
    <source>
        <dbReference type="PROSITE" id="PS50110"/>
    </source>
</evidence>
<dbReference type="InterPro" id="IPR001789">
    <property type="entry name" value="Sig_transdc_resp-reg_receiver"/>
</dbReference>
<dbReference type="Pfam" id="PF00512">
    <property type="entry name" value="HisKA"/>
    <property type="match status" value="1"/>
</dbReference>
<feature type="domain" description="HAMP" evidence="13">
    <location>
        <begin position="3"/>
        <end position="55"/>
    </location>
</feature>
<dbReference type="RefSeq" id="XP_004335900.1">
    <property type="nucleotide sequence ID" value="XM_004335852.1"/>
</dbReference>
<organism evidence="14 15">
    <name type="scientific">Acanthamoeba castellanii (strain ATCC 30010 / Neff)</name>
    <dbReference type="NCBI Taxonomy" id="1257118"/>
    <lineage>
        <taxon>Eukaryota</taxon>
        <taxon>Amoebozoa</taxon>
        <taxon>Discosea</taxon>
        <taxon>Longamoebia</taxon>
        <taxon>Centramoebida</taxon>
        <taxon>Acanthamoebidae</taxon>
        <taxon>Acanthamoeba</taxon>
    </lineage>
</organism>
<dbReference type="PROSITE" id="PS50109">
    <property type="entry name" value="HIS_KIN"/>
    <property type="match status" value="1"/>
</dbReference>
<dbReference type="PRINTS" id="PR00344">
    <property type="entry name" value="BCTRLSENSOR"/>
</dbReference>
<evidence type="ECO:0000256" key="2">
    <source>
        <dbReference type="ARBA" id="ARBA00012438"/>
    </source>
</evidence>
<dbReference type="Gene3D" id="1.20.120.1530">
    <property type="match status" value="2"/>
</dbReference>
<dbReference type="GO" id="GO:0016020">
    <property type="term" value="C:membrane"/>
    <property type="evidence" value="ECO:0007669"/>
    <property type="project" value="InterPro"/>
</dbReference>
<dbReference type="Pfam" id="PF02518">
    <property type="entry name" value="HATPase_c"/>
    <property type="match status" value="1"/>
</dbReference>
<feature type="domain" description="Response regulatory" evidence="12">
    <location>
        <begin position="497"/>
        <end position="621"/>
    </location>
</feature>
<dbReference type="Pfam" id="PF18947">
    <property type="entry name" value="HAMP_2"/>
    <property type="match status" value="2"/>
</dbReference>
<accession>L8GLH6</accession>
<protein>
    <recommendedName>
        <fullName evidence="2">histidine kinase</fullName>
        <ecNumber evidence="2">2.7.13.3</ecNumber>
    </recommendedName>
</protein>
<keyword evidence="7 14" id="KW-0418">Kinase</keyword>
<dbReference type="SMART" id="SM00388">
    <property type="entry name" value="HisKA"/>
    <property type="match status" value="1"/>
</dbReference>
<keyword evidence="8" id="KW-0067">ATP-binding</keyword>
<dbReference type="CDD" id="cd00082">
    <property type="entry name" value="HisKA"/>
    <property type="match status" value="1"/>
</dbReference>
<dbReference type="VEuPathDB" id="AmoebaDB:ACA1_363830"/>
<dbReference type="KEGG" id="acan:ACA1_363830"/>
<dbReference type="GeneID" id="14914590"/>
<evidence type="ECO:0000259" key="11">
    <source>
        <dbReference type="PROSITE" id="PS50109"/>
    </source>
</evidence>
<evidence type="ECO:0000256" key="4">
    <source>
        <dbReference type="ARBA" id="ARBA00022679"/>
    </source>
</evidence>
<dbReference type="SMART" id="SM00387">
    <property type="entry name" value="HATPase_c"/>
    <property type="match status" value="1"/>
</dbReference>